<dbReference type="AlphaFoldDB" id="A0A9P4UZV3"/>
<dbReference type="EMBL" id="ML996170">
    <property type="protein sequence ID" value="KAF2732839.1"/>
    <property type="molecule type" value="Genomic_DNA"/>
</dbReference>
<dbReference type="OrthoDB" id="3509362at2759"/>
<reference evidence="2" key="1">
    <citation type="journal article" date="2020" name="Stud. Mycol.">
        <title>101 Dothideomycetes genomes: a test case for predicting lifestyles and emergence of pathogens.</title>
        <authorList>
            <person name="Haridas S."/>
            <person name="Albert R."/>
            <person name="Binder M."/>
            <person name="Bloem J."/>
            <person name="Labutti K."/>
            <person name="Salamov A."/>
            <person name="Andreopoulos B."/>
            <person name="Baker S."/>
            <person name="Barry K."/>
            <person name="Bills G."/>
            <person name="Bluhm B."/>
            <person name="Cannon C."/>
            <person name="Castanera R."/>
            <person name="Culley D."/>
            <person name="Daum C."/>
            <person name="Ezra D."/>
            <person name="Gonzalez J."/>
            <person name="Henrissat B."/>
            <person name="Kuo A."/>
            <person name="Liang C."/>
            <person name="Lipzen A."/>
            <person name="Lutzoni F."/>
            <person name="Magnuson J."/>
            <person name="Mondo S."/>
            <person name="Nolan M."/>
            <person name="Ohm R."/>
            <person name="Pangilinan J."/>
            <person name="Park H.-J."/>
            <person name="Ramirez L."/>
            <person name="Alfaro M."/>
            <person name="Sun H."/>
            <person name="Tritt A."/>
            <person name="Yoshinaga Y."/>
            <person name="Zwiers L.-H."/>
            <person name="Turgeon B."/>
            <person name="Goodwin S."/>
            <person name="Spatafora J."/>
            <person name="Crous P."/>
            <person name="Grigoriev I."/>
        </authorList>
    </citation>
    <scope>NUCLEOTIDE SEQUENCE</scope>
    <source>
        <strain evidence="2">CBS 125425</strain>
    </source>
</reference>
<feature type="domain" description="Enoyl reductase (ER)" evidence="1">
    <location>
        <begin position="19"/>
        <end position="353"/>
    </location>
</feature>
<dbReference type="InterPro" id="IPR052711">
    <property type="entry name" value="Zinc_ADH-like"/>
</dbReference>
<comment type="caution">
    <text evidence="2">The sequence shown here is derived from an EMBL/GenBank/DDBJ whole genome shotgun (WGS) entry which is preliminary data.</text>
</comment>
<dbReference type="PANTHER" id="PTHR45033">
    <property type="match status" value="1"/>
</dbReference>
<protein>
    <submittedName>
        <fullName evidence="2">NAD(P)-binding protein</fullName>
    </submittedName>
</protein>
<dbReference type="PANTHER" id="PTHR45033:SF2">
    <property type="entry name" value="ZINC-TYPE ALCOHOL DEHYDROGENASE-LIKE PROTEIN C1773.06C"/>
    <property type="match status" value="1"/>
</dbReference>
<evidence type="ECO:0000313" key="3">
    <source>
        <dbReference type="Proteomes" id="UP000799444"/>
    </source>
</evidence>
<dbReference type="GO" id="GO:0016491">
    <property type="term" value="F:oxidoreductase activity"/>
    <property type="evidence" value="ECO:0007669"/>
    <property type="project" value="InterPro"/>
</dbReference>
<dbReference type="Pfam" id="PF08240">
    <property type="entry name" value="ADH_N"/>
    <property type="match status" value="1"/>
</dbReference>
<dbReference type="InterPro" id="IPR011032">
    <property type="entry name" value="GroES-like_sf"/>
</dbReference>
<dbReference type="SMART" id="SM00829">
    <property type="entry name" value="PKS_ER"/>
    <property type="match status" value="1"/>
</dbReference>
<sequence>MPSEYQLHGQTQYDWQDTAALANLRLNKNVPKPTNIPAGHALVRIRAAALNARDMMVVAQNPIYPGPHMQDLVPCADGAGEVETPGANSAWKKGDRVLINSNSMMDWDYSGSEPLIGYKEAAGKGASEIQGTLREYAVLPDSHLIRAPSHLSYEELAAMPAAGATAMHALFFGPRAIKPGNIVLAQGTGGVSCFVIQLAAAAGATVIATSSSDEKLQQAKALGATHLINYKTTPAWDDEVLRVTGGRGVDVVVEVAGSSTIAQSLRASRRGGLVAVVGFLSESKEQDLVIPIIMGGYTVYGVFMYTKVHTEAMTKMFEEKRLKPVIAKVFEWEDAGKAFEMLSRQSAVGKIVIKVAE</sequence>
<organism evidence="2 3">
    <name type="scientific">Polyplosphaeria fusca</name>
    <dbReference type="NCBI Taxonomy" id="682080"/>
    <lineage>
        <taxon>Eukaryota</taxon>
        <taxon>Fungi</taxon>
        <taxon>Dikarya</taxon>
        <taxon>Ascomycota</taxon>
        <taxon>Pezizomycotina</taxon>
        <taxon>Dothideomycetes</taxon>
        <taxon>Pleosporomycetidae</taxon>
        <taxon>Pleosporales</taxon>
        <taxon>Tetraplosphaeriaceae</taxon>
        <taxon>Polyplosphaeria</taxon>
    </lineage>
</organism>
<proteinExistence type="predicted"/>
<dbReference type="SUPFAM" id="SSF51735">
    <property type="entry name" value="NAD(P)-binding Rossmann-fold domains"/>
    <property type="match status" value="1"/>
</dbReference>
<dbReference type="Pfam" id="PF00107">
    <property type="entry name" value="ADH_zinc_N"/>
    <property type="match status" value="1"/>
</dbReference>
<evidence type="ECO:0000259" key="1">
    <source>
        <dbReference type="SMART" id="SM00829"/>
    </source>
</evidence>
<dbReference type="InterPro" id="IPR013149">
    <property type="entry name" value="ADH-like_C"/>
</dbReference>
<dbReference type="Gene3D" id="3.90.180.10">
    <property type="entry name" value="Medium-chain alcohol dehydrogenases, catalytic domain"/>
    <property type="match status" value="1"/>
</dbReference>
<dbReference type="InterPro" id="IPR020843">
    <property type="entry name" value="ER"/>
</dbReference>
<gene>
    <name evidence="2" type="ORF">EJ04DRAFT_607016</name>
</gene>
<dbReference type="Gene3D" id="3.40.50.720">
    <property type="entry name" value="NAD(P)-binding Rossmann-like Domain"/>
    <property type="match status" value="1"/>
</dbReference>
<dbReference type="InterPro" id="IPR036291">
    <property type="entry name" value="NAD(P)-bd_dom_sf"/>
</dbReference>
<name>A0A9P4UZV3_9PLEO</name>
<dbReference type="Proteomes" id="UP000799444">
    <property type="component" value="Unassembled WGS sequence"/>
</dbReference>
<dbReference type="SUPFAM" id="SSF50129">
    <property type="entry name" value="GroES-like"/>
    <property type="match status" value="1"/>
</dbReference>
<keyword evidence="3" id="KW-1185">Reference proteome</keyword>
<accession>A0A9P4UZV3</accession>
<dbReference type="InterPro" id="IPR013154">
    <property type="entry name" value="ADH-like_N"/>
</dbReference>
<dbReference type="CDD" id="cd08276">
    <property type="entry name" value="MDR7"/>
    <property type="match status" value="1"/>
</dbReference>
<evidence type="ECO:0000313" key="2">
    <source>
        <dbReference type="EMBL" id="KAF2732839.1"/>
    </source>
</evidence>